<comment type="caution">
    <text evidence="1">The sequence shown here is derived from an EMBL/GenBank/DDBJ whole genome shotgun (WGS) entry which is preliminary data.</text>
</comment>
<reference evidence="1 2" key="1">
    <citation type="submission" date="2014-11" db="EMBL/GenBank/DDBJ databases">
        <title>A Rickettsiales Symbiont of Amoebae With Ancient Features.</title>
        <authorList>
            <person name="Schulz F."/>
            <person name="Martijn J."/>
            <person name="Wascher F."/>
            <person name="Kostanjsek R."/>
            <person name="Ettema T.J."/>
            <person name="Horn M."/>
        </authorList>
    </citation>
    <scope>NUCLEOTIDE SEQUENCE [LARGE SCALE GENOMIC DNA]</scope>
    <source>
        <strain evidence="1 2">UWC36</strain>
    </source>
</reference>
<name>A0A0C1QL57_9RICK</name>
<sequence>MKRASEKSKDKVVSKKPRVYRQGRIDIDDTEISEKRLDVLARVLDTGYKDCVAVCLVQGQLLIASNTIHAGIKSGQEEAREEVKIIRNVMSYYASVAQGKPPKK</sequence>
<evidence type="ECO:0000313" key="1">
    <source>
        <dbReference type="EMBL" id="KIE04853.1"/>
    </source>
</evidence>
<gene>
    <name evidence="1" type="ORF">NF27_FN00020</name>
</gene>
<dbReference type="EMBL" id="JSWE01000139">
    <property type="protein sequence ID" value="KIE04853.1"/>
    <property type="molecule type" value="Genomic_DNA"/>
</dbReference>
<proteinExistence type="predicted"/>
<keyword evidence="2" id="KW-1185">Reference proteome</keyword>
<protein>
    <submittedName>
        <fullName evidence="1">Uncharacterized protein</fullName>
    </submittedName>
</protein>
<evidence type="ECO:0000313" key="2">
    <source>
        <dbReference type="Proteomes" id="UP000031258"/>
    </source>
</evidence>
<organism evidence="1 2">
    <name type="scientific">Candidatus Jidaibacter acanthamoebae</name>
    <dbReference type="NCBI Taxonomy" id="86105"/>
    <lineage>
        <taxon>Bacteria</taxon>
        <taxon>Pseudomonadati</taxon>
        <taxon>Pseudomonadota</taxon>
        <taxon>Alphaproteobacteria</taxon>
        <taxon>Rickettsiales</taxon>
        <taxon>Candidatus Midichloriaceae</taxon>
        <taxon>Candidatus Jidaibacter</taxon>
    </lineage>
</organism>
<accession>A0A0C1QL57</accession>
<dbReference type="RefSeq" id="WP_039457522.1">
    <property type="nucleotide sequence ID" value="NZ_JSWE01000139.1"/>
</dbReference>
<dbReference type="Proteomes" id="UP000031258">
    <property type="component" value="Unassembled WGS sequence"/>
</dbReference>
<dbReference type="AlphaFoldDB" id="A0A0C1QL57"/>
<dbReference type="STRING" id="86105.NF27_FN00020"/>